<reference evidence="2 3" key="1">
    <citation type="submission" date="2023-06" db="EMBL/GenBank/DDBJ databases">
        <title>Black Yeasts Isolated from many extreme environments.</title>
        <authorList>
            <person name="Coleine C."/>
            <person name="Stajich J.E."/>
            <person name="Selbmann L."/>
        </authorList>
    </citation>
    <scope>NUCLEOTIDE SEQUENCE [LARGE SCALE GENOMIC DNA]</scope>
    <source>
        <strain evidence="2 3">CCFEE 5887</strain>
    </source>
</reference>
<dbReference type="GO" id="GO:0005737">
    <property type="term" value="C:cytoplasm"/>
    <property type="evidence" value="ECO:0007669"/>
    <property type="project" value="TreeGrafter"/>
</dbReference>
<evidence type="ECO:0000313" key="3">
    <source>
        <dbReference type="Proteomes" id="UP001345827"/>
    </source>
</evidence>
<name>A0AAV9QEE8_9PEZI</name>
<dbReference type="AlphaFoldDB" id="A0AAV9QEE8"/>
<protein>
    <recommendedName>
        <fullName evidence="4">MYG1 protein</fullName>
    </recommendedName>
</protein>
<dbReference type="InterPro" id="IPR003226">
    <property type="entry name" value="MYG1_exonuclease"/>
</dbReference>
<dbReference type="PANTHER" id="PTHR11215:SF1">
    <property type="entry name" value="MYG1 EXONUCLEASE"/>
    <property type="match status" value="1"/>
</dbReference>
<evidence type="ECO:0008006" key="4">
    <source>
        <dbReference type="Google" id="ProtNLM"/>
    </source>
</evidence>
<evidence type="ECO:0000256" key="1">
    <source>
        <dbReference type="ARBA" id="ARBA00010105"/>
    </source>
</evidence>
<dbReference type="Proteomes" id="UP001345827">
    <property type="component" value="Unassembled WGS sequence"/>
</dbReference>
<dbReference type="EMBL" id="JAXLQG010000005">
    <property type="protein sequence ID" value="KAK5539755.1"/>
    <property type="molecule type" value="Genomic_DNA"/>
</dbReference>
<dbReference type="GO" id="GO:0005634">
    <property type="term" value="C:nucleus"/>
    <property type="evidence" value="ECO:0007669"/>
    <property type="project" value="TreeGrafter"/>
</dbReference>
<keyword evidence="3" id="KW-1185">Reference proteome</keyword>
<dbReference type="PANTHER" id="PTHR11215">
    <property type="entry name" value="METAL DEPENDENT HYDROLASE - RELATED"/>
    <property type="match status" value="1"/>
</dbReference>
<gene>
    <name evidence="2" type="ORF">LTR25_003460</name>
</gene>
<accession>A0AAV9QEE8</accession>
<organism evidence="2 3">
    <name type="scientific">Vermiconidia calcicola</name>
    <dbReference type="NCBI Taxonomy" id="1690605"/>
    <lineage>
        <taxon>Eukaryota</taxon>
        <taxon>Fungi</taxon>
        <taxon>Dikarya</taxon>
        <taxon>Ascomycota</taxon>
        <taxon>Pezizomycotina</taxon>
        <taxon>Dothideomycetes</taxon>
        <taxon>Dothideomycetidae</taxon>
        <taxon>Mycosphaerellales</taxon>
        <taxon>Extremaceae</taxon>
        <taxon>Vermiconidia</taxon>
    </lineage>
</organism>
<comment type="caution">
    <text evidence="2">The sequence shown here is derived from an EMBL/GenBank/DDBJ whole genome shotgun (WGS) entry which is preliminary data.</text>
</comment>
<proteinExistence type="inferred from homology"/>
<sequence length="360" mass="39894">MAAETASKRLKTDPLRIGTHNGHFHADEALAVYMLRLLPEYASSSLVRTRDQALLDTCHTVVDVGGEYDASKNRYDHHQRTFNSFFPEHQTKLSSAGLVYMHFGKAIISQYTKLPLDHPDVELLYRKLYDDFVEAVDANDNGISQYDDAKLEQAGIEKRFKAGGITLASLVNDLNHEDPLALGTPSRDTTERPQAEEDYRFSQASTLMGSSFLRKLHGAATAWLPARTVVKDAFAGRMDASSSGQLLVLPRAGIPWKEHLYNIEEEAGLSSEQKILYVMYPEKEEPGSKWRIQAVSKDMSSFENRKGLPEPWRGVRDAELDALLGDKVEDGAVFVHASGFIGGHKTEAGVRAMATLALAA</sequence>
<comment type="similarity">
    <text evidence="1">Belongs to the MYG1 family.</text>
</comment>
<evidence type="ECO:0000313" key="2">
    <source>
        <dbReference type="EMBL" id="KAK5539755.1"/>
    </source>
</evidence>
<dbReference type="Pfam" id="PF03690">
    <property type="entry name" value="MYG1_exonuc"/>
    <property type="match status" value="1"/>
</dbReference>